<proteinExistence type="predicted"/>
<evidence type="ECO:0008006" key="4">
    <source>
        <dbReference type="Google" id="ProtNLM"/>
    </source>
</evidence>
<dbReference type="Proteomes" id="UP000198838">
    <property type="component" value="Unassembled WGS sequence"/>
</dbReference>
<reference evidence="2 3" key="1">
    <citation type="submission" date="2016-10" db="EMBL/GenBank/DDBJ databases">
        <authorList>
            <person name="de Groot N.N."/>
        </authorList>
    </citation>
    <scope>NUCLEOTIDE SEQUENCE [LARGE SCALE GENOMIC DNA]</scope>
    <source>
        <strain evidence="2 3">DSM 5522</strain>
    </source>
</reference>
<keyword evidence="3" id="KW-1185">Reference proteome</keyword>
<gene>
    <name evidence="2" type="ORF">SAMN05216249_12720</name>
</gene>
<dbReference type="EMBL" id="FOJY01000027">
    <property type="protein sequence ID" value="SFB37339.1"/>
    <property type="molecule type" value="Genomic_DNA"/>
</dbReference>
<evidence type="ECO:0000313" key="3">
    <source>
        <dbReference type="Proteomes" id="UP000198838"/>
    </source>
</evidence>
<keyword evidence="1" id="KW-0732">Signal</keyword>
<feature type="chain" id="PRO_5011744120" description="DUF4430 domain-containing protein" evidence="1">
    <location>
        <begin position="27"/>
        <end position="173"/>
    </location>
</feature>
<evidence type="ECO:0000256" key="1">
    <source>
        <dbReference type="SAM" id="SignalP"/>
    </source>
</evidence>
<organism evidence="2 3">
    <name type="scientific">Acetitomaculum ruminis DSM 5522</name>
    <dbReference type="NCBI Taxonomy" id="1120918"/>
    <lineage>
        <taxon>Bacteria</taxon>
        <taxon>Bacillati</taxon>
        <taxon>Bacillota</taxon>
        <taxon>Clostridia</taxon>
        <taxon>Lachnospirales</taxon>
        <taxon>Lachnospiraceae</taxon>
        <taxon>Acetitomaculum</taxon>
    </lineage>
</organism>
<accession>A0A1I1AH53</accession>
<sequence length="173" mass="19254">MKSIKKLLSLLLVFTMVMSMGLTALAAGTQTQTDTTTKTVTIFIHKRGPEGKIILSGPIDVTVESGTTLYAAVKKLGDYKPIFKTGKYDGETYKYLTSMLVGGNIYSSVSKTTVDGDHGHYEGWDWEYYTGIKAEGQDYAKTPMSYGQVYMSSFVVTDDLYVDLDYAYNSFDW</sequence>
<protein>
    <recommendedName>
        <fullName evidence="4">DUF4430 domain-containing protein</fullName>
    </recommendedName>
</protein>
<dbReference type="RefSeq" id="WP_092874707.1">
    <property type="nucleotide sequence ID" value="NZ_FOJY01000027.1"/>
</dbReference>
<name>A0A1I1AH53_9FIRM</name>
<feature type="signal peptide" evidence="1">
    <location>
        <begin position="1"/>
        <end position="26"/>
    </location>
</feature>
<dbReference type="AlphaFoldDB" id="A0A1I1AH53"/>
<evidence type="ECO:0000313" key="2">
    <source>
        <dbReference type="EMBL" id="SFB37339.1"/>
    </source>
</evidence>